<keyword evidence="2" id="KW-1185">Reference proteome</keyword>
<name>A0A081MYJ1_9GAMM</name>
<dbReference type="AlphaFoldDB" id="A0A081MYJ1"/>
<accession>A0A081MYJ1</accession>
<evidence type="ECO:0000313" key="2">
    <source>
        <dbReference type="Proteomes" id="UP000028006"/>
    </source>
</evidence>
<protein>
    <submittedName>
        <fullName evidence="1">Uncharacterized protein</fullName>
    </submittedName>
</protein>
<comment type="caution">
    <text evidence="1">The sequence shown here is derived from an EMBL/GenBank/DDBJ whole genome shotgun (WGS) entry which is preliminary data.</text>
</comment>
<gene>
    <name evidence="1" type="ORF">GZ77_26300</name>
</gene>
<dbReference type="Proteomes" id="UP000028006">
    <property type="component" value="Unassembled WGS sequence"/>
</dbReference>
<organism evidence="1 2">
    <name type="scientific">Endozoicomonas montiporae</name>
    <dbReference type="NCBI Taxonomy" id="1027273"/>
    <lineage>
        <taxon>Bacteria</taxon>
        <taxon>Pseudomonadati</taxon>
        <taxon>Pseudomonadota</taxon>
        <taxon>Gammaproteobacteria</taxon>
        <taxon>Oceanospirillales</taxon>
        <taxon>Endozoicomonadaceae</taxon>
        <taxon>Endozoicomonas</taxon>
    </lineage>
</organism>
<dbReference type="EMBL" id="JOKG01000010">
    <property type="protein sequence ID" value="KEQ11264.1"/>
    <property type="molecule type" value="Genomic_DNA"/>
</dbReference>
<dbReference type="InterPro" id="IPR046350">
    <property type="entry name" value="Cystatin_sf"/>
</dbReference>
<dbReference type="eggNOG" id="ENOG50339XW">
    <property type="taxonomic scope" value="Bacteria"/>
</dbReference>
<proteinExistence type="predicted"/>
<evidence type="ECO:0000313" key="1">
    <source>
        <dbReference type="EMBL" id="KEQ11264.1"/>
    </source>
</evidence>
<reference evidence="1 2" key="1">
    <citation type="submission" date="2014-06" db="EMBL/GenBank/DDBJ databases">
        <title>Whole Genome Sequences of Three Symbiotic Endozoicomonas Bacteria.</title>
        <authorList>
            <person name="Neave M.J."/>
            <person name="Apprill A."/>
            <person name="Voolstra C.R."/>
        </authorList>
    </citation>
    <scope>NUCLEOTIDE SEQUENCE [LARGE SCALE GENOMIC DNA]</scope>
    <source>
        <strain evidence="1 2">LMG 24815</strain>
    </source>
</reference>
<dbReference type="SUPFAM" id="SSF54403">
    <property type="entry name" value="Cystatin/monellin"/>
    <property type="match status" value="1"/>
</dbReference>
<sequence length="87" mass="9428">MAGGWSDFTIQITVEDKAAFDDALKGLLGVTYTPVAVSKQVVNGINYRFVCLAQTVYPGAPVRLAMVDIHFSPEKKHAFVTGIRDLG</sequence>